<dbReference type="SUPFAM" id="SSF52540">
    <property type="entry name" value="P-loop containing nucleoside triphosphate hydrolases"/>
    <property type="match status" value="1"/>
</dbReference>
<organism evidence="12 13">
    <name type="scientific">Acidimicrobium ferrooxidans (strain DSM 10331 / JCM 15462 / NBRC 103882 / ICP)</name>
    <dbReference type="NCBI Taxonomy" id="525909"/>
    <lineage>
        <taxon>Bacteria</taxon>
        <taxon>Bacillati</taxon>
        <taxon>Actinomycetota</taxon>
        <taxon>Acidimicrobiia</taxon>
        <taxon>Acidimicrobiales</taxon>
        <taxon>Acidimicrobiaceae</taxon>
        <taxon>Acidimicrobium</taxon>
    </lineage>
</organism>
<dbReference type="InterPro" id="IPR003442">
    <property type="entry name" value="T6A_TsaE"/>
</dbReference>
<dbReference type="EMBL" id="CP001631">
    <property type="protein sequence ID" value="ACU53407.1"/>
    <property type="molecule type" value="Genomic_DNA"/>
</dbReference>
<dbReference type="InterPro" id="IPR027417">
    <property type="entry name" value="P-loop_NTPase"/>
</dbReference>
<comment type="similarity">
    <text evidence="2">Belongs to the TsaE family.</text>
</comment>
<keyword evidence="5" id="KW-0819">tRNA processing</keyword>
<keyword evidence="7" id="KW-0547">Nucleotide-binding</keyword>
<evidence type="ECO:0000256" key="3">
    <source>
        <dbReference type="ARBA" id="ARBA00019010"/>
    </source>
</evidence>
<name>C7M313_ACIFD</name>
<keyword evidence="13" id="KW-1185">Reference proteome</keyword>
<evidence type="ECO:0000313" key="12">
    <source>
        <dbReference type="EMBL" id="ACU53407.1"/>
    </source>
</evidence>
<dbReference type="GO" id="GO:0002949">
    <property type="term" value="P:tRNA threonylcarbamoyladenosine modification"/>
    <property type="evidence" value="ECO:0007669"/>
    <property type="project" value="InterPro"/>
</dbReference>
<gene>
    <name evidence="12" type="ordered locus">Afer_0439</name>
</gene>
<evidence type="ECO:0000256" key="5">
    <source>
        <dbReference type="ARBA" id="ARBA00022694"/>
    </source>
</evidence>
<dbReference type="STRING" id="525909.Afer_0439"/>
<dbReference type="Proteomes" id="UP000000771">
    <property type="component" value="Chromosome"/>
</dbReference>
<dbReference type="eggNOG" id="COG0802">
    <property type="taxonomic scope" value="Bacteria"/>
</dbReference>
<evidence type="ECO:0000256" key="7">
    <source>
        <dbReference type="ARBA" id="ARBA00022741"/>
    </source>
</evidence>
<keyword evidence="8" id="KW-0067">ATP-binding</keyword>
<dbReference type="HOGENOM" id="CLU_087829_4_0_11"/>
<evidence type="ECO:0000256" key="6">
    <source>
        <dbReference type="ARBA" id="ARBA00022723"/>
    </source>
</evidence>
<dbReference type="GO" id="GO:0005524">
    <property type="term" value="F:ATP binding"/>
    <property type="evidence" value="ECO:0007669"/>
    <property type="project" value="UniProtKB-KW"/>
</dbReference>
<dbReference type="NCBIfam" id="TIGR00150">
    <property type="entry name" value="T6A_YjeE"/>
    <property type="match status" value="1"/>
</dbReference>
<dbReference type="Pfam" id="PF02367">
    <property type="entry name" value="TsaE"/>
    <property type="match status" value="1"/>
</dbReference>
<evidence type="ECO:0000256" key="9">
    <source>
        <dbReference type="ARBA" id="ARBA00022842"/>
    </source>
</evidence>
<proteinExistence type="inferred from homology"/>
<keyword evidence="6" id="KW-0479">Metal-binding</keyword>
<evidence type="ECO:0000256" key="4">
    <source>
        <dbReference type="ARBA" id="ARBA00022490"/>
    </source>
</evidence>
<keyword evidence="4" id="KW-0963">Cytoplasm</keyword>
<dbReference type="KEGG" id="afo:Afer_0439"/>
<dbReference type="Gene3D" id="3.40.50.300">
    <property type="entry name" value="P-loop containing nucleotide triphosphate hydrolases"/>
    <property type="match status" value="1"/>
</dbReference>
<dbReference type="PANTHER" id="PTHR33540">
    <property type="entry name" value="TRNA THREONYLCARBAMOYLADENOSINE BIOSYNTHESIS PROTEIN TSAE"/>
    <property type="match status" value="1"/>
</dbReference>
<comment type="subcellular location">
    <subcellularLocation>
        <location evidence="1">Cytoplasm</location>
    </subcellularLocation>
</comment>
<evidence type="ECO:0000256" key="8">
    <source>
        <dbReference type="ARBA" id="ARBA00022840"/>
    </source>
</evidence>
<evidence type="ECO:0000256" key="1">
    <source>
        <dbReference type="ARBA" id="ARBA00004496"/>
    </source>
</evidence>
<dbReference type="RefSeq" id="WP_015797908.1">
    <property type="nucleotide sequence ID" value="NC_013124.1"/>
</dbReference>
<evidence type="ECO:0000256" key="10">
    <source>
        <dbReference type="ARBA" id="ARBA00024908"/>
    </source>
</evidence>
<sequence>MSVPGPAPRREEMLVDAEATERLGERLGVEMPPGAILGLSGPLGAGKTTLARGALRALGVREAVVSPTFLGLRRYSTADSGIVYHIDLYRSEDATWLWGEGVDDDLDDGARAVVEWIDRDRRLAADAWAIVELDVVELDDGQTGRRARIRRHR</sequence>
<protein>
    <recommendedName>
        <fullName evidence="3">tRNA threonylcarbamoyladenosine biosynthesis protein TsaE</fullName>
    </recommendedName>
    <alternativeName>
        <fullName evidence="11">t(6)A37 threonylcarbamoyladenosine biosynthesis protein TsaE</fullName>
    </alternativeName>
</protein>
<dbReference type="GO" id="GO:0005737">
    <property type="term" value="C:cytoplasm"/>
    <property type="evidence" value="ECO:0007669"/>
    <property type="project" value="UniProtKB-SubCell"/>
</dbReference>
<dbReference type="OrthoDB" id="9800307at2"/>
<comment type="function">
    <text evidence="10">Required for the formation of a threonylcarbamoyl group on adenosine at position 37 (t(6)A37) in tRNAs that read codons beginning with adenine. Is involved in the transfer of the threonylcarbamoyl moiety of threonylcarbamoyl-AMP (TC-AMP) to the N6 group of A37, together with TsaD and TsaB. TsaE seems to play an indirect role in the t(6)A biosynthesis pathway, possibly in regulating the core enzymatic function of TsaD.</text>
</comment>
<evidence type="ECO:0000313" key="13">
    <source>
        <dbReference type="Proteomes" id="UP000000771"/>
    </source>
</evidence>
<accession>C7M313</accession>
<dbReference type="GO" id="GO:0046872">
    <property type="term" value="F:metal ion binding"/>
    <property type="evidence" value="ECO:0007669"/>
    <property type="project" value="UniProtKB-KW"/>
</dbReference>
<dbReference type="PANTHER" id="PTHR33540:SF2">
    <property type="entry name" value="TRNA THREONYLCARBAMOYLADENOSINE BIOSYNTHESIS PROTEIN TSAE"/>
    <property type="match status" value="1"/>
</dbReference>
<dbReference type="AlphaFoldDB" id="C7M313"/>
<evidence type="ECO:0000256" key="2">
    <source>
        <dbReference type="ARBA" id="ARBA00007599"/>
    </source>
</evidence>
<reference evidence="12 13" key="1">
    <citation type="journal article" date="2009" name="Stand. Genomic Sci.">
        <title>Complete genome sequence of Acidimicrobium ferrooxidans type strain (ICP).</title>
        <authorList>
            <person name="Clum A."/>
            <person name="Nolan M."/>
            <person name="Lang E."/>
            <person name="Glavina Del Rio T."/>
            <person name="Tice H."/>
            <person name="Copeland A."/>
            <person name="Cheng J.F."/>
            <person name="Lucas S."/>
            <person name="Chen F."/>
            <person name="Bruce D."/>
            <person name="Goodwin L."/>
            <person name="Pitluck S."/>
            <person name="Ivanova N."/>
            <person name="Mavrommatis K."/>
            <person name="Mikhailova N."/>
            <person name="Pati A."/>
            <person name="Chen A."/>
            <person name="Palaniappan K."/>
            <person name="Goker M."/>
            <person name="Spring S."/>
            <person name="Land M."/>
            <person name="Hauser L."/>
            <person name="Chang Y.J."/>
            <person name="Jeffries C.C."/>
            <person name="Chain P."/>
            <person name="Bristow J."/>
            <person name="Eisen J.A."/>
            <person name="Markowitz V."/>
            <person name="Hugenholtz P."/>
            <person name="Kyrpides N.C."/>
            <person name="Klenk H.P."/>
            <person name="Lapidus A."/>
        </authorList>
    </citation>
    <scope>NUCLEOTIDE SEQUENCE [LARGE SCALE GENOMIC DNA]</scope>
    <source>
        <strain evidence="13">DSM 10331 / JCM 15462 / NBRC 103882 / ICP</strain>
    </source>
</reference>
<evidence type="ECO:0000256" key="11">
    <source>
        <dbReference type="ARBA" id="ARBA00032441"/>
    </source>
</evidence>
<keyword evidence="9" id="KW-0460">Magnesium</keyword>